<accession>A0A1G6Q8B4</accession>
<keyword evidence="2" id="KW-1185">Reference proteome</keyword>
<dbReference type="AlphaFoldDB" id="A0A1G6Q8B4"/>
<protein>
    <recommendedName>
        <fullName evidence="3">Phosphoribosyl transferase domain-containing protein</fullName>
    </recommendedName>
</protein>
<dbReference type="Proteomes" id="UP000199501">
    <property type="component" value="Unassembled WGS sequence"/>
</dbReference>
<evidence type="ECO:0000313" key="2">
    <source>
        <dbReference type="Proteomes" id="UP000199501"/>
    </source>
</evidence>
<name>A0A1G6Q8B4_9PSEU</name>
<evidence type="ECO:0000313" key="1">
    <source>
        <dbReference type="EMBL" id="SDC88752.1"/>
    </source>
</evidence>
<dbReference type="OrthoDB" id="3403421at2"/>
<dbReference type="STRING" id="1271860.SAMN05216174_105153"/>
<proteinExistence type="predicted"/>
<sequence length="159" mass="17136">MANAVVSETSSGGDWHRRFCCSPTSEGAHLVGLARQVRGDGNRSDSRITLGIGLGISAEPERTVRADRFTVPEHQRERVRKRHVLVVDDTWTSGAKVQSAAVALKDAGAAQVTALVVGRWCNYTWPEHRAMLDSLTEPYDALVCPVTGADCNGLPVSPV</sequence>
<evidence type="ECO:0008006" key="3">
    <source>
        <dbReference type="Google" id="ProtNLM"/>
    </source>
</evidence>
<reference evidence="2" key="1">
    <citation type="submission" date="2016-10" db="EMBL/GenBank/DDBJ databases">
        <authorList>
            <person name="Varghese N."/>
            <person name="Submissions S."/>
        </authorList>
    </citation>
    <scope>NUCLEOTIDE SEQUENCE [LARGE SCALE GENOMIC DNA]</scope>
    <source>
        <strain evidence="2">IBRC-M 10403</strain>
    </source>
</reference>
<gene>
    <name evidence="1" type="ORF">SAMN05216174_105153</name>
</gene>
<dbReference type="EMBL" id="FMZZ01000005">
    <property type="protein sequence ID" value="SDC88752.1"/>
    <property type="molecule type" value="Genomic_DNA"/>
</dbReference>
<dbReference type="SUPFAM" id="SSF53271">
    <property type="entry name" value="PRTase-like"/>
    <property type="match status" value="1"/>
</dbReference>
<dbReference type="Gene3D" id="3.40.50.2020">
    <property type="match status" value="1"/>
</dbReference>
<dbReference type="RefSeq" id="WP_139190635.1">
    <property type="nucleotide sequence ID" value="NZ_FMZZ01000005.1"/>
</dbReference>
<dbReference type="InterPro" id="IPR000836">
    <property type="entry name" value="PRTase_dom"/>
</dbReference>
<dbReference type="CDD" id="cd06223">
    <property type="entry name" value="PRTases_typeI"/>
    <property type="match status" value="1"/>
</dbReference>
<organism evidence="1 2">
    <name type="scientific">Actinokineospora iranica</name>
    <dbReference type="NCBI Taxonomy" id="1271860"/>
    <lineage>
        <taxon>Bacteria</taxon>
        <taxon>Bacillati</taxon>
        <taxon>Actinomycetota</taxon>
        <taxon>Actinomycetes</taxon>
        <taxon>Pseudonocardiales</taxon>
        <taxon>Pseudonocardiaceae</taxon>
        <taxon>Actinokineospora</taxon>
    </lineage>
</organism>
<dbReference type="InterPro" id="IPR029057">
    <property type="entry name" value="PRTase-like"/>
</dbReference>